<evidence type="ECO:0000256" key="1">
    <source>
        <dbReference type="ARBA" id="ARBA00004123"/>
    </source>
</evidence>
<evidence type="ECO:0000313" key="12">
    <source>
        <dbReference type="EMBL" id="KAK4286406.1"/>
    </source>
</evidence>
<dbReference type="EMBL" id="JAWXYG010000001">
    <property type="protein sequence ID" value="KAK4286406.1"/>
    <property type="molecule type" value="Genomic_DNA"/>
</dbReference>
<dbReference type="PANTHER" id="PTHR26374">
    <property type="entry name" value="ZINC FINGER PROTEIN ZAT5"/>
    <property type="match status" value="1"/>
</dbReference>
<keyword evidence="8" id="KW-0539">Nucleus</keyword>
<feature type="domain" description="C2H2-type" evidence="11">
    <location>
        <begin position="217"/>
        <end position="244"/>
    </location>
</feature>
<evidence type="ECO:0000256" key="10">
    <source>
        <dbReference type="SAM" id="MobiDB-lite"/>
    </source>
</evidence>
<feature type="domain" description="C2H2-type" evidence="11">
    <location>
        <begin position="138"/>
        <end position="165"/>
    </location>
</feature>
<evidence type="ECO:0000256" key="6">
    <source>
        <dbReference type="ARBA" id="ARBA00023015"/>
    </source>
</evidence>
<dbReference type="Proteomes" id="UP001293593">
    <property type="component" value="Unassembled WGS sequence"/>
</dbReference>
<evidence type="ECO:0000256" key="2">
    <source>
        <dbReference type="ARBA" id="ARBA00022723"/>
    </source>
</evidence>
<protein>
    <recommendedName>
        <fullName evidence="11">C2H2-type domain-containing protein</fullName>
    </recommendedName>
</protein>
<evidence type="ECO:0000256" key="3">
    <source>
        <dbReference type="ARBA" id="ARBA00022737"/>
    </source>
</evidence>
<dbReference type="Gene3D" id="3.30.160.60">
    <property type="entry name" value="Classic Zinc Finger"/>
    <property type="match status" value="1"/>
</dbReference>
<evidence type="ECO:0000256" key="7">
    <source>
        <dbReference type="ARBA" id="ARBA00023163"/>
    </source>
</evidence>
<comment type="subcellular location">
    <subcellularLocation>
        <location evidence="1">Nucleus</location>
    </subcellularLocation>
</comment>
<keyword evidence="5" id="KW-0862">Zinc</keyword>
<name>A0AAE1NBU7_9FABA</name>
<dbReference type="Pfam" id="PF13912">
    <property type="entry name" value="zf-C2H2_6"/>
    <property type="match status" value="2"/>
</dbReference>
<accession>A0AAE1NBU7</accession>
<keyword evidence="2" id="KW-0479">Metal-binding</keyword>
<keyword evidence="4 9" id="KW-0863">Zinc-finger</keyword>
<proteinExistence type="predicted"/>
<gene>
    <name evidence="12" type="ORF">QN277_002966</name>
</gene>
<comment type="caution">
    <text evidence="12">The sequence shown here is derived from an EMBL/GenBank/DDBJ whole genome shotgun (WGS) entry which is preliminary data.</text>
</comment>
<keyword evidence="6" id="KW-0805">Transcription regulation</keyword>
<dbReference type="SUPFAM" id="SSF57667">
    <property type="entry name" value="beta-beta-alpha zinc fingers"/>
    <property type="match status" value="1"/>
</dbReference>
<dbReference type="InterPro" id="IPR036236">
    <property type="entry name" value="Znf_C2H2_sf"/>
</dbReference>
<dbReference type="PROSITE" id="PS50157">
    <property type="entry name" value="ZINC_FINGER_C2H2_2"/>
    <property type="match status" value="2"/>
</dbReference>
<dbReference type="GO" id="GO:0005634">
    <property type="term" value="C:nucleus"/>
    <property type="evidence" value="ECO:0007669"/>
    <property type="project" value="UniProtKB-SubCell"/>
</dbReference>
<evidence type="ECO:0000256" key="4">
    <source>
        <dbReference type="ARBA" id="ARBA00022771"/>
    </source>
</evidence>
<evidence type="ECO:0000256" key="8">
    <source>
        <dbReference type="ARBA" id="ARBA00023242"/>
    </source>
</evidence>
<evidence type="ECO:0000313" key="13">
    <source>
        <dbReference type="Proteomes" id="UP001293593"/>
    </source>
</evidence>
<dbReference type="InterPro" id="IPR013087">
    <property type="entry name" value="Znf_C2H2_type"/>
</dbReference>
<evidence type="ECO:0000256" key="9">
    <source>
        <dbReference type="PROSITE-ProRule" id="PRU00042"/>
    </source>
</evidence>
<reference evidence="12" key="1">
    <citation type="submission" date="2023-10" db="EMBL/GenBank/DDBJ databases">
        <title>Chromosome-level genome of the transformable northern wattle, Acacia crassicarpa.</title>
        <authorList>
            <person name="Massaro I."/>
            <person name="Sinha N.R."/>
            <person name="Poethig S."/>
            <person name="Leichty A.R."/>
        </authorList>
    </citation>
    <scope>NUCLEOTIDE SEQUENCE</scope>
    <source>
        <strain evidence="12">Acra3RX</strain>
        <tissue evidence="12">Leaf</tissue>
    </source>
</reference>
<dbReference type="AlphaFoldDB" id="A0AAE1NBU7"/>
<feature type="region of interest" description="Disordered" evidence="10">
    <location>
        <begin position="96"/>
        <end position="118"/>
    </location>
</feature>
<dbReference type="PANTHER" id="PTHR26374:SF425">
    <property type="entry name" value="C2H2-TYPE ZINC FINGER PROTEIN"/>
    <property type="match status" value="1"/>
</dbReference>
<evidence type="ECO:0000259" key="11">
    <source>
        <dbReference type="PROSITE" id="PS50157"/>
    </source>
</evidence>
<organism evidence="12 13">
    <name type="scientific">Acacia crassicarpa</name>
    <name type="common">northern wattle</name>
    <dbReference type="NCBI Taxonomy" id="499986"/>
    <lineage>
        <taxon>Eukaryota</taxon>
        <taxon>Viridiplantae</taxon>
        <taxon>Streptophyta</taxon>
        <taxon>Embryophyta</taxon>
        <taxon>Tracheophyta</taxon>
        <taxon>Spermatophyta</taxon>
        <taxon>Magnoliopsida</taxon>
        <taxon>eudicotyledons</taxon>
        <taxon>Gunneridae</taxon>
        <taxon>Pentapetalae</taxon>
        <taxon>rosids</taxon>
        <taxon>fabids</taxon>
        <taxon>Fabales</taxon>
        <taxon>Fabaceae</taxon>
        <taxon>Caesalpinioideae</taxon>
        <taxon>mimosoid clade</taxon>
        <taxon>Acacieae</taxon>
        <taxon>Acacia</taxon>
    </lineage>
</organism>
<keyword evidence="3" id="KW-0677">Repeat</keyword>
<keyword evidence="13" id="KW-1185">Reference proteome</keyword>
<sequence>MEGTEELLEFVGPSNEHGTVVTHIAKGKRTKRRPCALATALTSSSSSVSGEHLSAGADYASISSTTTTTTHNYDDSTEEEEDMANCLILLAQGGDSHHNLKHRPQSHQAARTEPGGSRRFADMSTVTAGAAKVGLFVYECKTCNRSFPSFQALGGHRASHKRPRLTLDEKKLPPQLINSYEIEEGRPMKNSPQISLQLGNNNIMNGIVSSINKAKIHECSICGSEFTSGQALGGHMRRHRPTTAAGGSQASYGEVAGDRTVAAVEVKPKVLALDLNLPAPEEDHHQRESKFEVTAKEKPLMLSAPTTSLVGCHY</sequence>
<dbReference type="GO" id="GO:0008270">
    <property type="term" value="F:zinc ion binding"/>
    <property type="evidence" value="ECO:0007669"/>
    <property type="project" value="UniProtKB-KW"/>
</dbReference>
<evidence type="ECO:0000256" key="5">
    <source>
        <dbReference type="ARBA" id="ARBA00022833"/>
    </source>
</evidence>
<dbReference type="PROSITE" id="PS00028">
    <property type="entry name" value="ZINC_FINGER_C2H2_1"/>
    <property type="match status" value="2"/>
</dbReference>
<dbReference type="SMART" id="SM00355">
    <property type="entry name" value="ZnF_C2H2"/>
    <property type="match status" value="2"/>
</dbReference>
<keyword evidence="7" id="KW-0804">Transcription</keyword>